<gene>
    <name evidence="1" type="ORF">EJF14_50436</name>
</gene>
<proteinExistence type="predicted"/>
<dbReference type="EMBL" id="CP038488">
    <property type="protein sequence ID" value="QFZ29207.1"/>
    <property type="molecule type" value="Genomic_DNA"/>
</dbReference>
<name>A0ACD0WNU4_CLALS</name>
<reference evidence="2" key="1">
    <citation type="journal article" date="2019" name="MBio">
        <title>Comparative genomics for the elucidation of multidrug resistance (MDR) in Candida lusitaniae.</title>
        <authorList>
            <person name="Kannan A."/>
            <person name="Asner S.A."/>
            <person name="Trachsel E."/>
            <person name="Kelly S."/>
            <person name="Parker J."/>
            <person name="Sanglard D."/>
        </authorList>
    </citation>
    <scope>NUCLEOTIDE SEQUENCE [LARGE SCALE GENOMIC DNA]</scope>
    <source>
        <strain evidence="2">P1</strain>
    </source>
</reference>
<evidence type="ECO:0000313" key="1">
    <source>
        <dbReference type="EMBL" id="QFZ29207.1"/>
    </source>
</evidence>
<dbReference type="Proteomes" id="UP000326582">
    <property type="component" value="Chromosome 5"/>
</dbReference>
<evidence type="ECO:0000313" key="2">
    <source>
        <dbReference type="Proteomes" id="UP000326582"/>
    </source>
</evidence>
<protein>
    <submittedName>
        <fullName evidence="1">SET domain-containing protein</fullName>
    </submittedName>
</protein>
<keyword evidence="2" id="KW-1185">Reference proteome</keyword>
<organism evidence="1 2">
    <name type="scientific">Clavispora lusitaniae</name>
    <name type="common">Candida lusitaniae</name>
    <dbReference type="NCBI Taxonomy" id="36911"/>
    <lineage>
        <taxon>Eukaryota</taxon>
        <taxon>Fungi</taxon>
        <taxon>Dikarya</taxon>
        <taxon>Ascomycota</taxon>
        <taxon>Saccharomycotina</taxon>
        <taxon>Pichiomycetes</taxon>
        <taxon>Metschnikowiaceae</taxon>
        <taxon>Clavispora</taxon>
    </lineage>
</organism>
<sequence length="1075" mass="118832">MSKDKEEKQLLEDASTLLMFANAAARQRSPPSPSAQANQQQRSPHAQPAAIPVQHPFPPEHKPPFDHNRPYDQPAPPAVYPPIQTQTNFGSHQDVTNTSQGVQQQRPHFSPHTALPHMVPSQAYYSYAFGAGAALPPKQPVQNSYSPPGEPDQQPRRASTAFPSSLPLQSSTSAQSVLPAQGKFQTHVRTPSGGYYPHRSPPGHVTSPGPASMVLSRGINVESGKRNTNNAVIAAAALAAAADIPLPLKAAEKEKRENETKTIDSTREPKADISSDTKWEKSVQPKKEDTSEAVAGQVSGKPEAPAATNQAPISTAQAQENLQREAVLTEPEDDAQTDEEPLIDEPIKPDTPQSMTEAEVADPGVDGNESKTEPETVIVKRESTPIPPLDSYKVDPDSGVIGCICGIEEDDGFTIQCDVCFRWQHCMCMGYQTNEEVPEDVYKCYYCDESKWNKFDPSTCRNDTLHRLDLERVNEPEAPPATKRKSSTSGSDDKKRRKSEKDAKYASEKQGGEKRKVSGSNASSSASTVQSATINICNKNNTQLEDGVSAEAYQGVYYKLTANDFKTPYVKETMARLGDVVGKGNFPGIETLPLSQFQSIELSKVILPNYQKHLQEKQDGRRNKHCNGTSIQVKTYSDNPKQKYVSVPKIGVFISGNQKSPEQEVTISSGTAIIEYLGEVDFFDSYATNCVNQYGTWGTVKPKVVRVELPNTNSSESSSFVVDSRFVGNEARFIRKSCIHAANCEIRPIYIPELKTFKFVVYTTKPIVLKGEVMEEELRLPWQWDVHHPIKKMIKQTASGEFEEGAKFDDFEDEEKVLLVSGVDKILNFVECACNTTSMNSICSIFKVKKATSYLLRSTRKASSLSNAGFNKSKEELVMPKKEREFFSWIQRLKERDESIYSAIFAGDLLHERSDDEEYGSDLNATSREGSVSVQKVIDEANVKTPYKRRMFAQGKRYASKKFKIESGTPESVNDAEVLLSVPKIIAVPLVDDILTTIKETVKNKLHLPGKLTNTASSTVKKEVTSANPVPSVLMQKDKVPDIKKVGEEVPVTGQPPKPPTVKKLSFADYKKKMK</sequence>
<accession>A0ACD0WNU4</accession>